<reference evidence="6" key="1">
    <citation type="submission" date="2022-07" db="EMBL/GenBank/DDBJ databases">
        <title>Evaluation of T. orientalis genome assembly methods using nanopore sequencing and analysis of variation between genomes.</title>
        <authorList>
            <person name="Yam J."/>
            <person name="Micallef M.L."/>
            <person name="Liu M."/>
            <person name="Djordjevic S.P."/>
            <person name="Bogema D.R."/>
            <person name="Jenkins C."/>
        </authorList>
    </citation>
    <scope>NUCLEOTIDE SEQUENCE</scope>
    <source>
        <strain evidence="6">Goon Nure</strain>
    </source>
</reference>
<accession>A0A976QTW5</accession>
<dbReference type="SUPFAM" id="SSF52161">
    <property type="entry name" value="Ribosomal protein L13"/>
    <property type="match status" value="1"/>
</dbReference>
<gene>
    <name evidence="6" type="ORF">MACK_000333</name>
</gene>
<dbReference type="GO" id="GO:0003729">
    <property type="term" value="F:mRNA binding"/>
    <property type="evidence" value="ECO:0007669"/>
    <property type="project" value="TreeGrafter"/>
</dbReference>
<dbReference type="Pfam" id="PF00572">
    <property type="entry name" value="Ribosomal_L13"/>
    <property type="match status" value="1"/>
</dbReference>
<evidence type="ECO:0000313" key="7">
    <source>
        <dbReference type="Proteomes" id="UP000244811"/>
    </source>
</evidence>
<evidence type="ECO:0000313" key="6">
    <source>
        <dbReference type="EMBL" id="UKK00263.2"/>
    </source>
</evidence>
<dbReference type="InterPro" id="IPR005822">
    <property type="entry name" value="Ribosomal_uL13"/>
</dbReference>
<dbReference type="AlphaFoldDB" id="A0A976QTW5"/>
<evidence type="ECO:0000256" key="4">
    <source>
        <dbReference type="SAM" id="Coils"/>
    </source>
</evidence>
<protein>
    <submittedName>
        <fullName evidence="6">Ribosomal protein L13</fullName>
    </submittedName>
</protein>
<evidence type="ECO:0000256" key="1">
    <source>
        <dbReference type="ARBA" id="ARBA00006227"/>
    </source>
</evidence>
<feature type="coiled-coil region" evidence="4">
    <location>
        <begin position="293"/>
        <end position="320"/>
    </location>
</feature>
<keyword evidence="4" id="KW-0175">Coiled coil</keyword>
<dbReference type="GO" id="GO:0017148">
    <property type="term" value="P:negative regulation of translation"/>
    <property type="evidence" value="ECO:0007669"/>
    <property type="project" value="TreeGrafter"/>
</dbReference>
<dbReference type="HAMAP" id="MF_01366">
    <property type="entry name" value="Ribosomal_uL13"/>
    <property type="match status" value="1"/>
</dbReference>
<dbReference type="Proteomes" id="UP000244811">
    <property type="component" value="Chromosome 1"/>
</dbReference>
<dbReference type="GO" id="GO:0005762">
    <property type="term" value="C:mitochondrial large ribosomal subunit"/>
    <property type="evidence" value="ECO:0007669"/>
    <property type="project" value="TreeGrafter"/>
</dbReference>
<dbReference type="GO" id="GO:0006412">
    <property type="term" value="P:translation"/>
    <property type="evidence" value="ECO:0007669"/>
    <property type="project" value="InterPro"/>
</dbReference>
<evidence type="ECO:0000256" key="3">
    <source>
        <dbReference type="ARBA" id="ARBA00023274"/>
    </source>
</evidence>
<keyword evidence="3" id="KW-0687">Ribonucleoprotein</keyword>
<feature type="region of interest" description="Disordered" evidence="5">
    <location>
        <begin position="627"/>
        <end position="654"/>
    </location>
</feature>
<dbReference type="EMBL" id="CP056069">
    <property type="protein sequence ID" value="UKK00263.2"/>
    <property type="molecule type" value="Genomic_DNA"/>
</dbReference>
<keyword evidence="2 6" id="KW-0689">Ribosomal protein</keyword>
<dbReference type="Gene3D" id="3.90.1180.10">
    <property type="entry name" value="Ribosomal protein L13"/>
    <property type="match status" value="1"/>
</dbReference>
<dbReference type="InterPro" id="IPR036899">
    <property type="entry name" value="Ribosomal_uL13_sf"/>
</dbReference>
<evidence type="ECO:0000256" key="2">
    <source>
        <dbReference type="ARBA" id="ARBA00022980"/>
    </source>
</evidence>
<feature type="coiled-coil region" evidence="4">
    <location>
        <begin position="394"/>
        <end position="421"/>
    </location>
</feature>
<dbReference type="GO" id="GO:0003735">
    <property type="term" value="F:structural constituent of ribosome"/>
    <property type="evidence" value="ECO:0007669"/>
    <property type="project" value="InterPro"/>
</dbReference>
<evidence type="ECO:0000256" key="5">
    <source>
        <dbReference type="SAM" id="MobiDB-lite"/>
    </source>
</evidence>
<proteinExistence type="inferred from homology"/>
<organism evidence="6 7">
    <name type="scientific">Theileria orientalis</name>
    <dbReference type="NCBI Taxonomy" id="68886"/>
    <lineage>
        <taxon>Eukaryota</taxon>
        <taxon>Sar</taxon>
        <taxon>Alveolata</taxon>
        <taxon>Apicomplexa</taxon>
        <taxon>Aconoidasida</taxon>
        <taxon>Piroplasmida</taxon>
        <taxon>Theileriidae</taxon>
        <taxon>Theileria</taxon>
    </lineage>
</organism>
<dbReference type="NCBIfam" id="TIGR01066">
    <property type="entry name" value="rplM_bact"/>
    <property type="match status" value="1"/>
</dbReference>
<dbReference type="PANTHER" id="PTHR11545">
    <property type="entry name" value="RIBOSOMAL PROTEIN L13"/>
    <property type="match status" value="1"/>
</dbReference>
<sequence length="667" mass="76840">MTKHNKKVTFQLVSASNADNRSDKLPWQRTLVLKESPNDLWKKRRSIEVPKDLLKNLDPHDFGIHENLNESQKEYLIKNIYGDEETFKKFERPVKKANKTTLPNEVDLDGDCYFPKDGYDYEQHLATINPKYFIPAPKPEEATSGDMDIENNIDFPDLSTTKAKKDPEIDEVMQALESGDEFEAIDDDFVSQAMHGVDDEVDEDKILWGDYKPMIPSAILDRNLESLNYVNIDESLELDINNDDLNDEQNLCEKTLDDTFVTEEGKLHMKDFMECRVIKKDHMSVLNPTEQLNEKIYELLENESEEYESVEEDESSESEKWDVETVLTTYTNSTNHPKMILSRKIKVPKLAPVKENETNTQKREDIDRIELPEVNTLRERGESLEQKKERKMAVKKTKALIKEIKRKNKEALKEAKKKNDLINTRGSYDLTNGVKYLKLNLRSSFHEGTVNPFSKVQWVSRPFLKKNLPTVSPLATPHQSLGAITHMDTTAGNWHIIDAANKTVGSIASHVSVILQGKHLPTYQPNRITGDNVIIVNAVNVIMNGHTWDTKVYKFDRKAHPKGPKIVTAKTIMARNPAMILNLAIKRMLPRNKLRPLMYRRLFIYGGAIHPHWGIPQVVIPANNKEYQNTSNNENKKENKLIKQQNQENKTTKIDPRSHLSYTLYPI</sequence>
<dbReference type="PANTHER" id="PTHR11545:SF41">
    <property type="entry name" value="50S RIBOSOMAL PROTEIN L13, CHLOROPLASTIC"/>
    <property type="match status" value="1"/>
</dbReference>
<comment type="similarity">
    <text evidence="1">Belongs to the universal ribosomal protein uL13 family.</text>
</comment>
<name>A0A976QTW5_THEOR</name>
<dbReference type="CDD" id="cd00392">
    <property type="entry name" value="Ribosomal_L13"/>
    <property type="match status" value="1"/>
</dbReference>
<dbReference type="InterPro" id="IPR005823">
    <property type="entry name" value="Ribosomal_uL13_bac-type"/>
</dbReference>